<evidence type="ECO:0000256" key="4">
    <source>
        <dbReference type="ARBA" id="ARBA00022475"/>
    </source>
</evidence>
<keyword evidence="5 8" id="KW-0812">Transmembrane</keyword>
<dbReference type="GO" id="GO:1903785">
    <property type="term" value="P:L-valine transmembrane transport"/>
    <property type="evidence" value="ECO:0007669"/>
    <property type="project" value="TreeGrafter"/>
</dbReference>
<proteinExistence type="inferred from homology"/>
<evidence type="ECO:0000256" key="6">
    <source>
        <dbReference type="ARBA" id="ARBA00022989"/>
    </source>
</evidence>
<evidence type="ECO:0000313" key="10">
    <source>
        <dbReference type="EMBL" id="RIX26676.1"/>
    </source>
</evidence>
<dbReference type="Pfam" id="PF03591">
    <property type="entry name" value="AzlC"/>
    <property type="match status" value="1"/>
</dbReference>
<evidence type="ECO:0000256" key="2">
    <source>
        <dbReference type="ARBA" id="ARBA00010735"/>
    </source>
</evidence>
<dbReference type="PANTHER" id="PTHR34979:SF1">
    <property type="entry name" value="INNER MEMBRANE PROTEIN YGAZ"/>
    <property type="match status" value="1"/>
</dbReference>
<feature type="transmembrane region" description="Helical" evidence="8">
    <location>
        <begin position="116"/>
        <end position="138"/>
    </location>
</feature>
<keyword evidence="9" id="KW-0732">Signal</keyword>
<feature type="transmembrane region" description="Helical" evidence="8">
    <location>
        <begin position="175"/>
        <end position="208"/>
    </location>
</feature>
<dbReference type="OrthoDB" id="8908907at2"/>
<feature type="transmembrane region" description="Helical" evidence="8">
    <location>
        <begin position="144"/>
        <end position="163"/>
    </location>
</feature>
<reference evidence="11" key="1">
    <citation type="submission" date="2018-09" db="EMBL/GenBank/DDBJ databases">
        <authorList>
            <person name="Kim I."/>
        </authorList>
    </citation>
    <scope>NUCLEOTIDE SEQUENCE [LARGE SCALE GENOMIC DNA]</scope>
    <source>
        <strain evidence="11">DD4a</strain>
    </source>
</reference>
<gene>
    <name evidence="10" type="ORF">D1781_16675</name>
</gene>
<feature type="signal peptide" evidence="9">
    <location>
        <begin position="1"/>
        <end position="22"/>
    </location>
</feature>
<evidence type="ECO:0000256" key="3">
    <source>
        <dbReference type="ARBA" id="ARBA00022448"/>
    </source>
</evidence>
<comment type="caution">
    <text evidence="10">The sequence shown here is derived from an EMBL/GenBank/DDBJ whole genome shotgun (WGS) entry which is preliminary data.</text>
</comment>
<sequence>MRIGVGLGLGSFLLAVSFGAAAVDQGWGPVAPVVASAVVFSGSAQFALLTALGSGAGAGAAILSAALINLRFLPMGVALAGTLRGNALRRALEGQAVVDASFVAAHRGGGRFDRSLLLGATLPQWPLWVAGTLVGVLVAPPPELARSLGLDVVFPAFFALLLLEEARTSRRALTAAVLGGAIALGLLLVVPPGVALLGGALAALVGLAGEEVR</sequence>
<dbReference type="PANTHER" id="PTHR34979">
    <property type="entry name" value="INNER MEMBRANE PROTEIN YGAZ"/>
    <property type="match status" value="1"/>
</dbReference>
<dbReference type="AlphaFoldDB" id="A0A3A1TSK1"/>
<evidence type="ECO:0000313" key="11">
    <source>
        <dbReference type="Proteomes" id="UP000265742"/>
    </source>
</evidence>
<evidence type="ECO:0000256" key="9">
    <source>
        <dbReference type="SAM" id="SignalP"/>
    </source>
</evidence>
<feature type="transmembrane region" description="Helical" evidence="8">
    <location>
        <begin position="46"/>
        <end position="68"/>
    </location>
</feature>
<keyword evidence="7 8" id="KW-0472">Membrane</keyword>
<comment type="similarity">
    <text evidence="2">Belongs to the AzlC family.</text>
</comment>
<evidence type="ECO:0000256" key="8">
    <source>
        <dbReference type="SAM" id="Phobius"/>
    </source>
</evidence>
<evidence type="ECO:0000256" key="7">
    <source>
        <dbReference type="ARBA" id="ARBA00023136"/>
    </source>
</evidence>
<dbReference type="Proteomes" id="UP000265742">
    <property type="component" value="Unassembled WGS sequence"/>
</dbReference>
<keyword evidence="3" id="KW-0813">Transport</keyword>
<protein>
    <submittedName>
        <fullName evidence="10">Branched-chain amino acid ABC transporter permease</fullName>
    </submittedName>
</protein>
<dbReference type="EMBL" id="QXTG01000003">
    <property type="protein sequence ID" value="RIX26676.1"/>
    <property type="molecule type" value="Genomic_DNA"/>
</dbReference>
<keyword evidence="4" id="KW-1003">Cell membrane</keyword>
<evidence type="ECO:0000256" key="5">
    <source>
        <dbReference type="ARBA" id="ARBA00022692"/>
    </source>
</evidence>
<evidence type="ECO:0000256" key="1">
    <source>
        <dbReference type="ARBA" id="ARBA00004651"/>
    </source>
</evidence>
<keyword evidence="11" id="KW-1185">Reference proteome</keyword>
<feature type="chain" id="PRO_5017286635" evidence="9">
    <location>
        <begin position="23"/>
        <end position="213"/>
    </location>
</feature>
<name>A0A3A1TSK1_9MICO</name>
<comment type="subcellular location">
    <subcellularLocation>
        <location evidence="1">Cell membrane</location>
        <topology evidence="1">Multi-pass membrane protein</topology>
    </subcellularLocation>
</comment>
<keyword evidence="6 8" id="KW-1133">Transmembrane helix</keyword>
<dbReference type="InterPro" id="IPR011606">
    <property type="entry name" value="Brnchd-chn_aa_trnsp_permease"/>
</dbReference>
<dbReference type="GO" id="GO:0005886">
    <property type="term" value="C:plasma membrane"/>
    <property type="evidence" value="ECO:0007669"/>
    <property type="project" value="UniProtKB-SubCell"/>
</dbReference>
<organism evidence="10 11">
    <name type="scientific">Amnibacterium setariae</name>
    <dbReference type="NCBI Taxonomy" id="2306585"/>
    <lineage>
        <taxon>Bacteria</taxon>
        <taxon>Bacillati</taxon>
        <taxon>Actinomycetota</taxon>
        <taxon>Actinomycetes</taxon>
        <taxon>Micrococcales</taxon>
        <taxon>Microbacteriaceae</taxon>
        <taxon>Amnibacterium</taxon>
    </lineage>
</organism>
<accession>A0A3A1TSK1</accession>